<comment type="caution">
    <text evidence="1">The sequence shown here is derived from an EMBL/GenBank/DDBJ whole genome shotgun (WGS) entry which is preliminary data.</text>
</comment>
<organism evidence="1 2">
    <name type="scientific">Cellulomonas biazotea</name>
    <dbReference type="NCBI Taxonomy" id="1709"/>
    <lineage>
        <taxon>Bacteria</taxon>
        <taxon>Bacillati</taxon>
        <taxon>Actinomycetota</taxon>
        <taxon>Actinomycetes</taxon>
        <taxon>Micrococcales</taxon>
        <taxon>Cellulomonadaceae</taxon>
        <taxon>Cellulomonas</taxon>
    </lineage>
</organism>
<evidence type="ECO:0000313" key="1">
    <source>
        <dbReference type="EMBL" id="GCE77559.1"/>
    </source>
</evidence>
<accession>A0A402DTT5</accession>
<gene>
    <name evidence="1" type="ORF">CBZ_26150</name>
</gene>
<dbReference type="EMBL" id="BIMR01000228">
    <property type="protein sequence ID" value="GCE77559.1"/>
    <property type="molecule type" value="Genomic_DNA"/>
</dbReference>
<dbReference type="AlphaFoldDB" id="A0A402DTT5"/>
<evidence type="ECO:0000313" key="2">
    <source>
        <dbReference type="Proteomes" id="UP000289954"/>
    </source>
</evidence>
<dbReference type="Gene3D" id="1.25.10.10">
    <property type="entry name" value="Leucine-rich Repeat Variant"/>
    <property type="match status" value="1"/>
</dbReference>
<sequence>MGLCSDADPDVQDWATFALAGLTVGSPGIRDALLDVARGAAAGPAAAQAADALASRGHRRVLPVPVHALARDDVADTWVRAAARMPDPMLAPVLERLASTGWADRVARDGDGAPMVQVPAAAIAAVGGSVPRGRSSD</sequence>
<proteinExistence type="predicted"/>
<dbReference type="Proteomes" id="UP000289954">
    <property type="component" value="Unassembled WGS sequence"/>
</dbReference>
<reference evidence="1 2" key="1">
    <citation type="submission" date="2019-01" db="EMBL/GenBank/DDBJ databases">
        <title>Draft genome sequence of Cellulomonas takizawaensis strain TKZ-21.</title>
        <authorList>
            <person name="Yamamura H."/>
            <person name="Hayashi T."/>
            <person name="Hamada M."/>
            <person name="Serisawa Y."/>
            <person name="Matsuyama K."/>
            <person name="Nakagawa Y."/>
            <person name="Otoguro M."/>
            <person name="Yanagida F."/>
            <person name="Hayakawa M."/>
        </authorList>
    </citation>
    <scope>NUCLEOTIDE SEQUENCE [LARGE SCALE GENOMIC DNA]</scope>
    <source>
        <strain evidence="1 2">NBRC12680</strain>
    </source>
</reference>
<name>A0A402DTT5_9CELL</name>
<dbReference type="InterPro" id="IPR011989">
    <property type="entry name" value="ARM-like"/>
</dbReference>
<keyword evidence="2" id="KW-1185">Reference proteome</keyword>
<protein>
    <submittedName>
        <fullName evidence="1">Uncharacterized protein</fullName>
    </submittedName>
</protein>